<evidence type="ECO:0000256" key="3">
    <source>
        <dbReference type="ARBA" id="ARBA00004186"/>
    </source>
</evidence>
<dbReference type="GO" id="GO:0005739">
    <property type="term" value="C:mitochondrion"/>
    <property type="evidence" value="ECO:0007669"/>
    <property type="project" value="UniProtKB-SubCell"/>
</dbReference>
<protein>
    <recommendedName>
        <fullName evidence="16">Acyl-coenzyme A thioesterase 13</fullName>
    </recommendedName>
    <alternativeName>
        <fullName evidence="17">Hotdog-fold thioesterase superfamily member 2</fullName>
    </alternativeName>
    <alternativeName>
        <fullName evidence="18">Thioesterase superfamily member 2</fullName>
    </alternativeName>
</protein>
<dbReference type="CDD" id="cd03443">
    <property type="entry name" value="PaaI_thioesterase"/>
    <property type="match status" value="1"/>
</dbReference>
<dbReference type="GO" id="GO:0005829">
    <property type="term" value="C:cytosol"/>
    <property type="evidence" value="ECO:0007669"/>
    <property type="project" value="UniProtKB-SubCell"/>
</dbReference>
<comment type="catalytic activity">
    <reaction evidence="13">
        <text>a fatty acyl-CoA + H2O = a fatty acid + CoA + H(+)</text>
        <dbReference type="Rhea" id="RHEA:16781"/>
        <dbReference type="ChEBI" id="CHEBI:15377"/>
        <dbReference type="ChEBI" id="CHEBI:15378"/>
        <dbReference type="ChEBI" id="CHEBI:28868"/>
        <dbReference type="ChEBI" id="CHEBI:57287"/>
        <dbReference type="ChEBI" id="CHEBI:77636"/>
    </reaction>
    <physiologicalReaction direction="left-to-right" evidence="13">
        <dbReference type="Rhea" id="RHEA:16782"/>
    </physiologicalReaction>
</comment>
<comment type="similarity">
    <text evidence="5">Belongs to the thioesterase PaaI family.</text>
</comment>
<dbReference type="PANTHER" id="PTHR21660:SF8">
    <property type="entry name" value="OS02G0521700 PROTEIN"/>
    <property type="match status" value="1"/>
</dbReference>
<reference evidence="20" key="2">
    <citation type="submission" date="2017-06" db="EMBL/GenBank/DDBJ databases">
        <title>The pomegranate genome and the genomics of punicalagin biosynthesis.</title>
        <authorList>
            <person name="Xu C."/>
        </authorList>
    </citation>
    <scope>NUCLEOTIDE SEQUENCE [LARGE SCALE GENOMIC DNA]</scope>
    <source>
        <tissue evidence="20">Fresh leaf</tissue>
    </source>
</reference>
<evidence type="ECO:0000256" key="12">
    <source>
        <dbReference type="ARBA" id="ARBA00023242"/>
    </source>
</evidence>
<dbReference type="STRING" id="22663.A0A218W8D8"/>
<dbReference type="Proteomes" id="UP000197138">
    <property type="component" value="Unassembled WGS sequence"/>
</dbReference>
<evidence type="ECO:0000256" key="1">
    <source>
        <dbReference type="ARBA" id="ARBA00004123"/>
    </source>
</evidence>
<evidence type="ECO:0000256" key="8">
    <source>
        <dbReference type="ARBA" id="ARBA00022990"/>
    </source>
</evidence>
<evidence type="ECO:0000256" key="2">
    <source>
        <dbReference type="ARBA" id="ARBA00004173"/>
    </source>
</evidence>
<dbReference type="SUPFAM" id="SSF54637">
    <property type="entry name" value="Thioesterase/thiol ester dehydrase-isomerase"/>
    <property type="match status" value="1"/>
</dbReference>
<evidence type="ECO:0000313" key="20">
    <source>
        <dbReference type="EMBL" id="OWM68759.1"/>
    </source>
</evidence>
<evidence type="ECO:0000256" key="14">
    <source>
        <dbReference type="ARBA" id="ARBA00058205"/>
    </source>
</evidence>
<dbReference type="Proteomes" id="UP000233551">
    <property type="component" value="Unassembled WGS sequence"/>
</dbReference>
<evidence type="ECO:0000259" key="19">
    <source>
        <dbReference type="Pfam" id="PF03061"/>
    </source>
</evidence>
<evidence type="ECO:0000256" key="16">
    <source>
        <dbReference type="ARBA" id="ARBA00067273"/>
    </source>
</evidence>
<keyword evidence="6" id="KW-0963">Cytoplasm</keyword>
<keyword evidence="8" id="KW-0007">Acetylation</keyword>
<evidence type="ECO:0000313" key="22">
    <source>
        <dbReference type="Proteomes" id="UP000197138"/>
    </source>
</evidence>
<accession>A0A218W8D8</accession>
<dbReference type="Gene3D" id="3.10.129.10">
    <property type="entry name" value="Hotdog Thioesterase"/>
    <property type="match status" value="1"/>
</dbReference>
<organism evidence="20 22">
    <name type="scientific">Punica granatum</name>
    <name type="common">Pomegranate</name>
    <dbReference type="NCBI Taxonomy" id="22663"/>
    <lineage>
        <taxon>Eukaryota</taxon>
        <taxon>Viridiplantae</taxon>
        <taxon>Streptophyta</taxon>
        <taxon>Embryophyta</taxon>
        <taxon>Tracheophyta</taxon>
        <taxon>Spermatophyta</taxon>
        <taxon>Magnoliopsida</taxon>
        <taxon>eudicotyledons</taxon>
        <taxon>Gunneridae</taxon>
        <taxon>Pentapetalae</taxon>
        <taxon>rosids</taxon>
        <taxon>malvids</taxon>
        <taxon>Myrtales</taxon>
        <taxon>Lythraceae</taxon>
        <taxon>Punica</taxon>
    </lineage>
</organism>
<evidence type="ECO:0000256" key="9">
    <source>
        <dbReference type="ARBA" id="ARBA00023098"/>
    </source>
</evidence>
<dbReference type="OrthoDB" id="46529at2759"/>
<dbReference type="GeneID" id="116210038"/>
<dbReference type="PANTHER" id="PTHR21660">
    <property type="entry name" value="THIOESTERASE SUPERFAMILY MEMBER-RELATED"/>
    <property type="match status" value="1"/>
</dbReference>
<keyword evidence="12" id="KW-0539">Nucleus</keyword>
<dbReference type="InterPro" id="IPR039298">
    <property type="entry name" value="ACOT13"/>
</dbReference>
<name>A0A218W8D8_PUNGR</name>
<keyword evidence="7" id="KW-0378">Hydrolase</keyword>
<dbReference type="GO" id="GO:0047617">
    <property type="term" value="F:fatty acyl-CoA hydrolase activity"/>
    <property type="evidence" value="ECO:0007669"/>
    <property type="project" value="InterPro"/>
</dbReference>
<dbReference type="InterPro" id="IPR006683">
    <property type="entry name" value="Thioestr_dom"/>
</dbReference>
<evidence type="ECO:0000256" key="18">
    <source>
        <dbReference type="ARBA" id="ARBA00083956"/>
    </source>
</evidence>
<reference evidence="21 23" key="3">
    <citation type="submission" date="2017-11" db="EMBL/GenBank/DDBJ databases">
        <title>De-novo sequencing of pomegranate (Punica granatum L.) genome.</title>
        <authorList>
            <person name="Akparov Z."/>
            <person name="Amiraslanov A."/>
            <person name="Hajiyeva S."/>
            <person name="Abbasov M."/>
            <person name="Kaur K."/>
            <person name="Hamwieh A."/>
            <person name="Solovyev V."/>
            <person name="Salamov A."/>
            <person name="Braich B."/>
            <person name="Kosarev P."/>
            <person name="Mahmoud A."/>
            <person name="Hajiyev E."/>
            <person name="Babayeva S."/>
            <person name="Izzatullayeva V."/>
            <person name="Mammadov A."/>
            <person name="Mammadov A."/>
            <person name="Sharifova S."/>
            <person name="Ojaghi J."/>
            <person name="Eynullazada K."/>
            <person name="Bayramov B."/>
            <person name="Abdulazimova A."/>
            <person name="Shahmuradov I."/>
        </authorList>
    </citation>
    <scope>NUCLEOTIDE SEQUENCE [LARGE SCALE GENOMIC DNA]</scope>
    <source>
        <strain evidence="21">AG2017</strain>
        <strain evidence="23">cv. AG2017</strain>
        <tissue evidence="21">Leaf</tissue>
    </source>
</reference>
<comment type="subunit">
    <text evidence="15">Homotetramer. Interacts with PCTP.</text>
</comment>
<evidence type="ECO:0000256" key="17">
    <source>
        <dbReference type="ARBA" id="ARBA00081533"/>
    </source>
</evidence>
<feature type="domain" description="Thioesterase" evidence="19">
    <location>
        <begin position="68"/>
        <end position="136"/>
    </location>
</feature>
<keyword evidence="10" id="KW-0496">Mitochondrion</keyword>
<proteinExistence type="inferred from homology"/>
<dbReference type="EMBL" id="MTKT01004939">
    <property type="protein sequence ID" value="OWM68759.1"/>
    <property type="molecule type" value="Genomic_DNA"/>
</dbReference>
<comment type="caution">
    <text evidence="20">The sequence shown here is derived from an EMBL/GenBank/DDBJ whole genome shotgun (WGS) entry which is preliminary data.</text>
</comment>
<dbReference type="EMBL" id="PGOL01000674">
    <property type="protein sequence ID" value="PKI66469.1"/>
    <property type="molecule type" value="Genomic_DNA"/>
</dbReference>
<evidence type="ECO:0000256" key="11">
    <source>
        <dbReference type="ARBA" id="ARBA00023212"/>
    </source>
</evidence>
<comment type="function">
    <text evidence="14">Catalyzes the hydrolysis of acyl-CoAs into free fatty acids and coenzyme A (CoASH), regulating their respective intracellular levels. Has acyl-CoA thioesterase activity towards medium (C12) and long-chain (C18) fatty acyl-CoA substrates. Can also hydrolyze 3-hydroxyphenylacetyl-CoA and 3,4-dihydroxyphenylacetyl-CoA (in vitro). May play a role in controlling adaptive thermogenesis.</text>
</comment>
<evidence type="ECO:0000313" key="23">
    <source>
        <dbReference type="Proteomes" id="UP000233551"/>
    </source>
</evidence>
<keyword evidence="23" id="KW-1185">Reference proteome</keyword>
<evidence type="ECO:0000256" key="7">
    <source>
        <dbReference type="ARBA" id="ARBA00022801"/>
    </source>
</evidence>
<evidence type="ECO:0000256" key="13">
    <source>
        <dbReference type="ARBA" id="ARBA00052976"/>
    </source>
</evidence>
<keyword evidence="11" id="KW-0206">Cytoskeleton</keyword>
<dbReference type="AlphaFoldDB" id="A0A218W8D8"/>
<evidence type="ECO:0000256" key="4">
    <source>
        <dbReference type="ARBA" id="ARBA00004514"/>
    </source>
</evidence>
<evidence type="ECO:0000256" key="5">
    <source>
        <dbReference type="ARBA" id="ARBA00008324"/>
    </source>
</evidence>
<keyword evidence="9" id="KW-0443">Lipid metabolism</keyword>
<dbReference type="Pfam" id="PF03061">
    <property type="entry name" value="4HBT"/>
    <property type="match status" value="1"/>
</dbReference>
<dbReference type="FunFam" id="3.10.129.10:FF:000021">
    <property type="entry name" value="Acyl-coenzyme A thioesterase 13"/>
    <property type="match status" value="1"/>
</dbReference>
<dbReference type="GO" id="GO:0006629">
    <property type="term" value="P:lipid metabolic process"/>
    <property type="evidence" value="ECO:0007669"/>
    <property type="project" value="UniProtKB-KW"/>
</dbReference>
<sequence>MEKAKEYLSVPEDEAEAVSRLTVPARPPGNYPSYYESFTLRGLIVDRVERGLIVCTFTVPSRLADHSGNLATGAIANLVDEIGYAVLHVEGVPICVSVNMSISYLSTAKAGDKLEITSKVLGQRGAYSGTMVLLRNKESGEIIAEGRHSLFSPHASKL</sequence>
<dbReference type="GO" id="GO:0005634">
    <property type="term" value="C:nucleus"/>
    <property type="evidence" value="ECO:0007669"/>
    <property type="project" value="UniProtKB-SubCell"/>
</dbReference>
<dbReference type="InterPro" id="IPR029069">
    <property type="entry name" value="HotDog_dom_sf"/>
</dbReference>
<evidence type="ECO:0000313" key="21">
    <source>
        <dbReference type="EMBL" id="PKI66469.1"/>
    </source>
</evidence>
<reference evidence="22" key="1">
    <citation type="journal article" date="2017" name="Plant J.">
        <title>The pomegranate (Punica granatum L.) genome and the genomics of punicalagin biosynthesis.</title>
        <authorList>
            <person name="Qin G."/>
            <person name="Xu C."/>
            <person name="Ming R."/>
            <person name="Tang H."/>
            <person name="Guyot R."/>
            <person name="Kramer E.M."/>
            <person name="Hu Y."/>
            <person name="Yi X."/>
            <person name="Qi Y."/>
            <person name="Xu X."/>
            <person name="Gao Z."/>
            <person name="Pan H."/>
            <person name="Jian J."/>
            <person name="Tian Y."/>
            <person name="Yue Z."/>
            <person name="Xu Y."/>
        </authorList>
    </citation>
    <scope>NUCLEOTIDE SEQUENCE [LARGE SCALE GENOMIC DNA]</scope>
    <source>
        <strain evidence="22">cv. Dabenzi</strain>
    </source>
</reference>
<gene>
    <name evidence="20" type="ORF">CDL15_Pgr024946</name>
    <name evidence="21" type="ORF">CRG98_013125</name>
</gene>
<comment type="subcellular location">
    <subcellularLocation>
        <location evidence="3">Cytoplasm</location>
        <location evidence="3">Cytoskeleton</location>
        <location evidence="3">Spindle</location>
    </subcellularLocation>
    <subcellularLocation>
        <location evidence="4">Cytoplasm</location>
        <location evidence="4">Cytosol</location>
    </subcellularLocation>
    <subcellularLocation>
        <location evidence="2">Mitochondrion</location>
    </subcellularLocation>
    <subcellularLocation>
        <location evidence="1">Nucleus</location>
    </subcellularLocation>
</comment>
<dbReference type="GO" id="GO:0005819">
    <property type="term" value="C:spindle"/>
    <property type="evidence" value="ECO:0007669"/>
    <property type="project" value="UniProtKB-SubCell"/>
</dbReference>
<evidence type="ECO:0000256" key="10">
    <source>
        <dbReference type="ARBA" id="ARBA00023128"/>
    </source>
</evidence>
<evidence type="ECO:0000256" key="6">
    <source>
        <dbReference type="ARBA" id="ARBA00022490"/>
    </source>
</evidence>
<evidence type="ECO:0000256" key="15">
    <source>
        <dbReference type="ARBA" id="ARBA00064709"/>
    </source>
</evidence>